<organism evidence="1 2">
    <name type="scientific">Erwinia phage pEa_SNUABM_5</name>
    <dbReference type="NCBI Taxonomy" id="2797313"/>
    <lineage>
        <taxon>Viruses</taxon>
        <taxon>Duplodnaviria</taxon>
        <taxon>Heunggongvirae</taxon>
        <taxon>Uroviricota</taxon>
        <taxon>Caudoviricetes</taxon>
        <taxon>Rivsvirus</taxon>
        <taxon>Rivsvirus SNUABM5</taxon>
    </lineage>
</organism>
<keyword evidence="2" id="KW-1185">Reference proteome</keyword>
<reference evidence="1 2" key="1">
    <citation type="submission" date="2020-12" db="EMBL/GenBank/DDBJ databases">
        <title>Complete genome sequence of Erwinia phage pEa_SNUABM_5.</title>
        <authorList>
            <person name="Kim S.G."/>
            <person name="Lee S.B."/>
            <person name="Kwon J."/>
            <person name="Park S.C."/>
        </authorList>
    </citation>
    <scope>NUCLEOTIDE SEQUENCE [LARGE SCALE GENOMIC DNA]</scope>
</reference>
<gene>
    <name evidence="1" type="ORF">pEaSNUABM5_00348</name>
</gene>
<name>A0A7T8EPX0_9CAUD</name>
<evidence type="ECO:0000313" key="1">
    <source>
        <dbReference type="EMBL" id="QQO90490.1"/>
    </source>
</evidence>
<dbReference type="EMBL" id="MW366843">
    <property type="protein sequence ID" value="QQO90490.1"/>
    <property type="molecule type" value="Genomic_DNA"/>
</dbReference>
<accession>A0A7T8EPX0</accession>
<dbReference type="Proteomes" id="UP000596123">
    <property type="component" value="Segment"/>
</dbReference>
<sequence length="393" mass="44349">MKQPISDLKEMLDVVLSDVAKLRAGKETKRNRFIEALTAPRDKLNPVLVNIKSNVYKSYPHILELRDSVKKSVTVCLSLSELIASGKIKVRPALERIAEVEASLRADLSLCGDMLGYLQENPEEVSEADMRSVRRDQRETAATAKTAKVLDRMKSRYKDKVPKVFDAQLKFIQLPVMARFGTMSMNPESLSRMGFQIETAGLHSTPSSDLGIIFENQTLLFFRLSDARQIAEEQVEIQKSTDGALIRRTALMKRRSAEKRAIKKLEQQAQGLSPRRRLPFEKQIAKHNTNIDEVNTALDKMIDSVKQSKSVGRVLRQMKVSNDHSILNYLNPIIDAVNQKSSTEYALFTTMPARGVMADSDVVAAWLMPKSAVNLILRHTGGEIKLQNWMLPW</sequence>
<proteinExistence type="predicted"/>
<protein>
    <submittedName>
        <fullName evidence="1">Uncharacterized protein</fullName>
    </submittedName>
</protein>
<evidence type="ECO:0000313" key="2">
    <source>
        <dbReference type="Proteomes" id="UP000596123"/>
    </source>
</evidence>